<evidence type="ECO:0000259" key="2">
    <source>
        <dbReference type="Pfam" id="PF01243"/>
    </source>
</evidence>
<feature type="domain" description="Pyridoxamine 5'-phosphate oxidase N-terminal" evidence="2">
    <location>
        <begin position="9"/>
        <end position="85"/>
    </location>
</feature>
<dbReference type="InterPro" id="IPR012349">
    <property type="entry name" value="Split_barrel_FMN-bd"/>
</dbReference>
<dbReference type="RefSeq" id="WP_025360259.1">
    <property type="nucleotide sequence ID" value="NZ_BAAABQ010000059.1"/>
</dbReference>
<proteinExistence type="predicted"/>
<sequence length="129" mass="13870">MALSEVERLSAGKYLLLTTFRKDGTPVPTPVWVARDGELLVVWTVAGSGKVKRLRRDDTVELAPCDVKGNPTGDPVPGRARLLDAAGTESARHLITRKYPVTGRLLVWGSRVRRGSKGTIGIAIEPGVA</sequence>
<comment type="caution">
    <text evidence="3">The sequence shown here is derived from an EMBL/GenBank/DDBJ whole genome shotgun (WGS) entry which is preliminary data.</text>
</comment>
<keyword evidence="1" id="KW-0560">Oxidoreductase</keyword>
<dbReference type="InterPro" id="IPR011576">
    <property type="entry name" value="Pyridox_Oxase_N"/>
</dbReference>
<dbReference type="SUPFAM" id="SSF50475">
    <property type="entry name" value="FMN-binding split barrel"/>
    <property type="match status" value="1"/>
</dbReference>
<dbReference type="NCBIfam" id="TIGR03666">
    <property type="entry name" value="Rv2061_F420"/>
    <property type="match status" value="1"/>
</dbReference>
<evidence type="ECO:0000313" key="3">
    <source>
        <dbReference type="EMBL" id="MBA8925585.1"/>
    </source>
</evidence>
<dbReference type="InterPro" id="IPR019965">
    <property type="entry name" value="PPOX_F420-dep_Rv2061_put"/>
</dbReference>
<accession>A0ABR6BFC9</accession>
<organism evidence="3 4">
    <name type="scientific">Kutzneria viridogrisea</name>
    <dbReference type="NCBI Taxonomy" id="47990"/>
    <lineage>
        <taxon>Bacteria</taxon>
        <taxon>Bacillati</taxon>
        <taxon>Actinomycetota</taxon>
        <taxon>Actinomycetes</taxon>
        <taxon>Pseudonocardiales</taxon>
        <taxon>Pseudonocardiaceae</taxon>
        <taxon>Kutzneria</taxon>
    </lineage>
</organism>
<dbReference type="EMBL" id="JACJID010000002">
    <property type="protein sequence ID" value="MBA8925585.1"/>
    <property type="molecule type" value="Genomic_DNA"/>
</dbReference>
<dbReference type="InterPro" id="IPR052019">
    <property type="entry name" value="F420H2_bilvrd_red/Heme_oxyg"/>
</dbReference>
<evidence type="ECO:0000313" key="4">
    <source>
        <dbReference type="Proteomes" id="UP000517916"/>
    </source>
</evidence>
<dbReference type="Pfam" id="PF01243">
    <property type="entry name" value="PNPOx_N"/>
    <property type="match status" value="1"/>
</dbReference>
<protein>
    <recommendedName>
        <fullName evidence="2">Pyridoxamine 5'-phosphate oxidase N-terminal domain-containing protein</fullName>
    </recommendedName>
</protein>
<dbReference type="Gene3D" id="2.30.110.10">
    <property type="entry name" value="Electron Transport, Fmn-binding Protein, Chain A"/>
    <property type="match status" value="1"/>
</dbReference>
<dbReference type="Proteomes" id="UP000517916">
    <property type="component" value="Unassembled WGS sequence"/>
</dbReference>
<reference evidence="3 4" key="1">
    <citation type="submission" date="2020-08" db="EMBL/GenBank/DDBJ databases">
        <title>Genomic Encyclopedia of Archaeal and Bacterial Type Strains, Phase II (KMG-II): from individual species to whole genera.</title>
        <authorList>
            <person name="Goeker M."/>
        </authorList>
    </citation>
    <scope>NUCLEOTIDE SEQUENCE [LARGE SCALE GENOMIC DNA]</scope>
    <source>
        <strain evidence="3 4">DSM 43850</strain>
    </source>
</reference>
<keyword evidence="4" id="KW-1185">Reference proteome</keyword>
<dbReference type="PANTHER" id="PTHR35176">
    <property type="entry name" value="HEME OXYGENASE HI_0854-RELATED"/>
    <property type="match status" value="1"/>
</dbReference>
<gene>
    <name evidence="3" type="ORF">BC739_002784</name>
</gene>
<name>A0ABR6BFC9_9PSEU</name>
<evidence type="ECO:0000256" key="1">
    <source>
        <dbReference type="ARBA" id="ARBA00023002"/>
    </source>
</evidence>
<dbReference type="PANTHER" id="PTHR35176:SF11">
    <property type="entry name" value="PYRIDOXAMINE 5'-PHOSPHATE OXIDASE FAMILY PROTEIN"/>
    <property type="match status" value="1"/>
</dbReference>